<dbReference type="InterPro" id="IPR047215">
    <property type="entry name" value="Galactose_mutarotase-like"/>
</dbReference>
<evidence type="ECO:0000256" key="3">
    <source>
        <dbReference type="ARBA" id="ARBA00006206"/>
    </source>
</evidence>
<dbReference type="InterPro" id="IPR018052">
    <property type="entry name" value="Ald1_epimerase_CS"/>
</dbReference>
<evidence type="ECO:0000256" key="7">
    <source>
        <dbReference type="ARBA" id="ARBA00023277"/>
    </source>
</evidence>
<evidence type="ECO:0000313" key="9">
    <source>
        <dbReference type="EMBL" id="MBM6818558.1"/>
    </source>
</evidence>
<sequence>MRIQREEILNKIDGKEIYVYTLSNENTSMKITNYGGIILSLITPDKFGTKDDIVLGYDNFEDYKTTTTYFGAIIGRCANRIGKAEIDVDGVKYKLAKNDGNNHLHGGVKGFNRVVWDSEVLNDKDGEYLKLSYLSKDGEEEYPGNLEVTVEYKLTKENELIINYYGKCDKNTVLNLTNHSYFNLKGHASGDILDHKVRIYAKNITAADSESIPTGEIRSVEGTPMDFSNLKCIGADINKEYDQLINGNGYDHNWIIDDYTGELKKAAEVIEDKTGRMLEVFTTKPGVQFYTGNFLDENEIGKGGVRYKKRQGLCLETQYFPDSLHHSGFSNIVLKAGEEYKHTTVYKMSIINK</sequence>
<evidence type="ECO:0000256" key="1">
    <source>
        <dbReference type="ARBA" id="ARBA00001614"/>
    </source>
</evidence>
<dbReference type="SUPFAM" id="SSF74650">
    <property type="entry name" value="Galactose mutarotase-like"/>
    <property type="match status" value="1"/>
</dbReference>
<dbReference type="PANTHER" id="PTHR10091:SF0">
    <property type="entry name" value="GALACTOSE MUTAROTASE"/>
    <property type="match status" value="1"/>
</dbReference>
<comment type="caution">
    <text evidence="9">The sequence shown here is derived from an EMBL/GenBank/DDBJ whole genome shotgun (WGS) entry which is preliminary data.</text>
</comment>
<dbReference type="InterPro" id="IPR015443">
    <property type="entry name" value="Aldose_1-epimerase"/>
</dbReference>
<evidence type="ECO:0000256" key="6">
    <source>
        <dbReference type="ARBA" id="ARBA00023235"/>
    </source>
</evidence>
<keyword evidence="10" id="KW-1185">Reference proteome</keyword>
<dbReference type="PIRSF" id="PIRSF005096">
    <property type="entry name" value="GALM"/>
    <property type="match status" value="1"/>
</dbReference>
<dbReference type="EMBL" id="JACJLL010000016">
    <property type="protein sequence ID" value="MBM6818558.1"/>
    <property type="molecule type" value="Genomic_DNA"/>
</dbReference>
<organism evidence="9 10">
    <name type="scientific">Clostridium saudiense</name>
    <dbReference type="NCBI Taxonomy" id="1414720"/>
    <lineage>
        <taxon>Bacteria</taxon>
        <taxon>Bacillati</taxon>
        <taxon>Bacillota</taxon>
        <taxon>Clostridia</taxon>
        <taxon>Eubacteriales</taxon>
        <taxon>Clostridiaceae</taxon>
        <taxon>Clostridium</taxon>
    </lineage>
</organism>
<reference evidence="9 10" key="1">
    <citation type="journal article" date="2021" name="Sci. Rep.">
        <title>The distribution of antibiotic resistance genes in chicken gut microbiota commensals.</title>
        <authorList>
            <person name="Juricova H."/>
            <person name="Matiasovicova J."/>
            <person name="Kubasova T."/>
            <person name="Cejkova D."/>
            <person name="Rychlik I."/>
        </authorList>
    </citation>
    <scope>NUCLEOTIDE SEQUENCE [LARGE SCALE GENOMIC DNA]</scope>
    <source>
        <strain evidence="9 10">An435</strain>
    </source>
</reference>
<dbReference type="CDD" id="cd09019">
    <property type="entry name" value="galactose_mutarotase_like"/>
    <property type="match status" value="1"/>
</dbReference>
<keyword evidence="7 8" id="KW-0119">Carbohydrate metabolism</keyword>
<dbReference type="Gene3D" id="2.70.98.10">
    <property type="match status" value="1"/>
</dbReference>
<dbReference type="Pfam" id="PF01263">
    <property type="entry name" value="Aldose_epim"/>
    <property type="match status" value="1"/>
</dbReference>
<evidence type="ECO:0000256" key="2">
    <source>
        <dbReference type="ARBA" id="ARBA00005028"/>
    </source>
</evidence>
<dbReference type="EC" id="5.1.3.3" evidence="4 8"/>
<evidence type="ECO:0000256" key="4">
    <source>
        <dbReference type="ARBA" id="ARBA00013185"/>
    </source>
</evidence>
<comment type="similarity">
    <text evidence="3 8">Belongs to the aldose epimerase family.</text>
</comment>
<name>A0ABS2FDG2_9CLOT</name>
<dbReference type="PANTHER" id="PTHR10091">
    <property type="entry name" value="ALDOSE-1-EPIMERASE"/>
    <property type="match status" value="1"/>
</dbReference>
<dbReference type="InterPro" id="IPR008183">
    <property type="entry name" value="Aldose_1/G6P_1-epimerase"/>
</dbReference>
<dbReference type="PROSITE" id="PS00545">
    <property type="entry name" value="ALDOSE_1_EPIMERASE"/>
    <property type="match status" value="1"/>
</dbReference>
<gene>
    <name evidence="9" type="ORF">H6A19_04245</name>
</gene>
<proteinExistence type="inferred from homology"/>
<evidence type="ECO:0000256" key="5">
    <source>
        <dbReference type="ARBA" id="ARBA00014165"/>
    </source>
</evidence>
<dbReference type="InterPro" id="IPR014718">
    <property type="entry name" value="GH-type_carb-bd"/>
</dbReference>
<dbReference type="NCBIfam" id="NF008277">
    <property type="entry name" value="PRK11055.1"/>
    <property type="match status" value="1"/>
</dbReference>
<evidence type="ECO:0000313" key="10">
    <source>
        <dbReference type="Proteomes" id="UP000767334"/>
    </source>
</evidence>
<comment type="catalytic activity">
    <reaction evidence="1 8">
        <text>alpha-D-glucose = beta-D-glucose</text>
        <dbReference type="Rhea" id="RHEA:10264"/>
        <dbReference type="ChEBI" id="CHEBI:15903"/>
        <dbReference type="ChEBI" id="CHEBI:17925"/>
        <dbReference type="EC" id="5.1.3.3"/>
    </reaction>
</comment>
<accession>A0ABS2FDG2</accession>
<keyword evidence="6 8" id="KW-0413">Isomerase</keyword>
<protein>
    <recommendedName>
        <fullName evidence="5 8">Aldose 1-epimerase</fullName>
        <ecNumber evidence="4 8">5.1.3.3</ecNumber>
    </recommendedName>
</protein>
<dbReference type="Proteomes" id="UP000767334">
    <property type="component" value="Unassembled WGS sequence"/>
</dbReference>
<comment type="pathway">
    <text evidence="2 8">Carbohydrate metabolism; hexose metabolism.</text>
</comment>
<evidence type="ECO:0000256" key="8">
    <source>
        <dbReference type="PIRNR" id="PIRNR005096"/>
    </source>
</evidence>
<dbReference type="RefSeq" id="WP_204571931.1">
    <property type="nucleotide sequence ID" value="NZ_JACJLL010000016.1"/>
</dbReference>
<dbReference type="InterPro" id="IPR011013">
    <property type="entry name" value="Gal_mutarotase_sf_dom"/>
</dbReference>